<dbReference type="InterPro" id="IPR015797">
    <property type="entry name" value="NUDIX_hydrolase-like_dom_sf"/>
</dbReference>
<dbReference type="Pfam" id="PF00293">
    <property type="entry name" value="NUDIX"/>
    <property type="match status" value="1"/>
</dbReference>
<keyword evidence="4" id="KW-0235">DNA replication</keyword>
<dbReference type="InterPro" id="IPR020476">
    <property type="entry name" value="Nudix_hydrolase"/>
</dbReference>
<evidence type="ECO:0000256" key="1">
    <source>
        <dbReference type="ARBA" id="ARBA00001946"/>
    </source>
</evidence>
<dbReference type="GO" id="GO:0035539">
    <property type="term" value="F:8-oxo-7,8-dihydrodeoxyguanosine triphosphate pyrophosphatase activity"/>
    <property type="evidence" value="ECO:0007669"/>
    <property type="project" value="UniProtKB-EC"/>
</dbReference>
<comment type="cofactor">
    <cofactor evidence="1">
        <name>Mg(2+)</name>
        <dbReference type="ChEBI" id="CHEBI:18420"/>
    </cofactor>
</comment>
<dbReference type="GO" id="GO:0044716">
    <property type="term" value="F:8-oxo-GDP phosphatase activity"/>
    <property type="evidence" value="ECO:0007669"/>
    <property type="project" value="TreeGrafter"/>
</dbReference>
<keyword evidence="3" id="KW-0515">Mutator protein</keyword>
<accession>A0A7D7SFS2</accession>
<comment type="catalytic activity">
    <reaction evidence="11">
        <text>8-oxo-GTP + H2O = 8-oxo-GMP + diphosphate + H(+)</text>
        <dbReference type="Rhea" id="RHEA:67616"/>
        <dbReference type="ChEBI" id="CHEBI:15377"/>
        <dbReference type="ChEBI" id="CHEBI:15378"/>
        <dbReference type="ChEBI" id="CHEBI:33019"/>
        <dbReference type="ChEBI" id="CHEBI:143553"/>
        <dbReference type="ChEBI" id="CHEBI:145694"/>
    </reaction>
</comment>
<dbReference type="GO" id="GO:0006260">
    <property type="term" value="P:DNA replication"/>
    <property type="evidence" value="ECO:0007669"/>
    <property type="project" value="UniProtKB-KW"/>
</dbReference>
<dbReference type="InterPro" id="IPR020084">
    <property type="entry name" value="NUDIX_hydrolase_CS"/>
</dbReference>
<keyword evidence="5" id="KW-0479">Metal-binding</keyword>
<dbReference type="GO" id="GO:0008413">
    <property type="term" value="F:8-oxo-7,8-dihydroguanosine triphosphate pyrophosphatase activity"/>
    <property type="evidence" value="ECO:0007669"/>
    <property type="project" value="TreeGrafter"/>
</dbReference>
<protein>
    <recommendedName>
        <fullName evidence="13">8-oxo-dGTP diphosphatase</fullName>
        <ecNumber evidence="12">3.6.1.55</ecNumber>
    </recommendedName>
    <alternativeName>
        <fullName evidence="16">7,8-dihydro-8-oxoguanine-triphosphatase</fullName>
    </alternativeName>
    <alternativeName>
        <fullName evidence="15">Mutator protein MutT</fullName>
    </alternativeName>
    <alternativeName>
        <fullName evidence="14">dGTP pyrophosphohydrolase</fullName>
    </alternativeName>
</protein>
<dbReference type="GO" id="GO:0046872">
    <property type="term" value="F:metal ion binding"/>
    <property type="evidence" value="ECO:0007669"/>
    <property type="project" value="UniProtKB-KW"/>
</dbReference>
<evidence type="ECO:0000256" key="12">
    <source>
        <dbReference type="ARBA" id="ARBA00038905"/>
    </source>
</evidence>
<dbReference type="EC" id="3.6.1.55" evidence="12"/>
<dbReference type="GO" id="GO:0044715">
    <property type="term" value="F:8-oxo-dGDP phosphatase activity"/>
    <property type="evidence" value="ECO:0007669"/>
    <property type="project" value="TreeGrafter"/>
</dbReference>
<dbReference type="PROSITE" id="PS00893">
    <property type="entry name" value="NUDIX_BOX"/>
    <property type="match status" value="1"/>
</dbReference>
<reference evidence="19 20" key="1">
    <citation type="submission" date="2020-07" db="EMBL/GenBank/DDBJ databases">
        <title>Genomic diversity of species in the Neisseriaceae family.</title>
        <authorList>
            <person name="Vincent A.T."/>
            <person name="Bernet E."/>
            <person name="Veyrier F.J."/>
        </authorList>
    </citation>
    <scope>NUCLEOTIDE SEQUENCE [LARGE SCALE GENOMIC DNA]</scope>
    <source>
        <strain evidence="19 20">DSM 22244</strain>
    </source>
</reference>
<dbReference type="PANTHER" id="PTHR47707">
    <property type="entry name" value="8-OXO-DGTP DIPHOSPHATASE"/>
    <property type="match status" value="1"/>
</dbReference>
<dbReference type="PANTHER" id="PTHR47707:SF1">
    <property type="entry name" value="NUDIX HYDROLASE FAMILY PROTEIN"/>
    <property type="match status" value="1"/>
</dbReference>
<dbReference type="InterPro" id="IPR000086">
    <property type="entry name" value="NUDIX_hydrolase_dom"/>
</dbReference>
<dbReference type="GO" id="GO:0006281">
    <property type="term" value="P:DNA repair"/>
    <property type="evidence" value="ECO:0007669"/>
    <property type="project" value="UniProtKB-KW"/>
</dbReference>
<evidence type="ECO:0000256" key="16">
    <source>
        <dbReference type="ARBA" id="ARBA00042798"/>
    </source>
</evidence>
<keyword evidence="9" id="KW-0234">DNA repair</keyword>
<dbReference type="PROSITE" id="PS51462">
    <property type="entry name" value="NUDIX"/>
    <property type="match status" value="1"/>
</dbReference>
<evidence type="ECO:0000256" key="14">
    <source>
        <dbReference type="ARBA" id="ARBA00041592"/>
    </source>
</evidence>
<evidence type="ECO:0000256" key="3">
    <source>
        <dbReference type="ARBA" id="ARBA00022457"/>
    </source>
</evidence>
<dbReference type="PRINTS" id="PR00502">
    <property type="entry name" value="NUDIXFAMILY"/>
</dbReference>
<evidence type="ECO:0000259" key="18">
    <source>
        <dbReference type="PROSITE" id="PS51462"/>
    </source>
</evidence>
<evidence type="ECO:0000256" key="13">
    <source>
        <dbReference type="ARBA" id="ARBA00040794"/>
    </source>
</evidence>
<dbReference type="Gene3D" id="3.90.79.10">
    <property type="entry name" value="Nucleoside Triphosphate Pyrophosphohydrolase"/>
    <property type="match status" value="1"/>
</dbReference>
<comment type="catalytic activity">
    <reaction evidence="10">
        <text>8-oxo-dGTP + H2O = 8-oxo-dGMP + diphosphate + H(+)</text>
        <dbReference type="Rhea" id="RHEA:31575"/>
        <dbReference type="ChEBI" id="CHEBI:15377"/>
        <dbReference type="ChEBI" id="CHEBI:15378"/>
        <dbReference type="ChEBI" id="CHEBI:33019"/>
        <dbReference type="ChEBI" id="CHEBI:63224"/>
        <dbReference type="ChEBI" id="CHEBI:77896"/>
        <dbReference type="EC" id="3.6.1.55"/>
    </reaction>
</comment>
<evidence type="ECO:0000256" key="15">
    <source>
        <dbReference type="ARBA" id="ARBA00041979"/>
    </source>
</evidence>
<dbReference type="CDD" id="cd03425">
    <property type="entry name" value="NUDIX_MutT_NudA_like"/>
    <property type="match status" value="1"/>
</dbReference>
<keyword evidence="7 17" id="KW-0378">Hydrolase</keyword>
<proteinExistence type="inferred from homology"/>
<evidence type="ECO:0000256" key="6">
    <source>
        <dbReference type="ARBA" id="ARBA00022763"/>
    </source>
</evidence>
<evidence type="ECO:0000256" key="4">
    <source>
        <dbReference type="ARBA" id="ARBA00022705"/>
    </source>
</evidence>
<keyword evidence="8" id="KW-0460">Magnesium</keyword>
<evidence type="ECO:0000256" key="8">
    <source>
        <dbReference type="ARBA" id="ARBA00022842"/>
    </source>
</evidence>
<organism evidence="19 20">
    <name type="scientific">Neisseria shayeganii</name>
    <dbReference type="NCBI Taxonomy" id="607712"/>
    <lineage>
        <taxon>Bacteria</taxon>
        <taxon>Pseudomonadati</taxon>
        <taxon>Pseudomonadota</taxon>
        <taxon>Betaproteobacteria</taxon>
        <taxon>Neisseriales</taxon>
        <taxon>Neisseriaceae</taxon>
        <taxon>Neisseria</taxon>
    </lineage>
</organism>
<dbReference type="SUPFAM" id="SSF55811">
    <property type="entry name" value="Nudix"/>
    <property type="match status" value="1"/>
</dbReference>
<feature type="domain" description="Nudix hydrolase" evidence="18">
    <location>
        <begin position="6"/>
        <end position="135"/>
    </location>
</feature>
<dbReference type="Proteomes" id="UP000514752">
    <property type="component" value="Chromosome"/>
</dbReference>
<dbReference type="EMBL" id="CP059567">
    <property type="protein sequence ID" value="QMT39749.1"/>
    <property type="molecule type" value="Genomic_DNA"/>
</dbReference>
<dbReference type="AlphaFoldDB" id="A0A7D7SFS2"/>
<evidence type="ECO:0000256" key="11">
    <source>
        <dbReference type="ARBA" id="ARBA00036904"/>
    </source>
</evidence>
<evidence type="ECO:0000256" key="9">
    <source>
        <dbReference type="ARBA" id="ARBA00023204"/>
    </source>
</evidence>
<dbReference type="KEGG" id="nsg:H3L94_07670"/>
<sequence length="263" mass="28244">MFDERPLLRVVAGIVYNHEGELLLTSRPAGKAYAGYWEFAGGKVEAGETEFAALQRELAEELGIMVHRARPWLVKIHSYEHARVHLRFFRIPADGWQGELQAKEGQEWAWQQPGRYTVSPMLPANAALLAALAVPDALSGSLSAGLGDGAAYRVVPYALSEPGHARVLLTREEAAKLGRLPAADSVWLAVADEAGFAAAQDADVVVWTVGDDAVAETLCRVVLAGVALPVVALADAVLAERYRECWLAAGVHGVAVAQERADC</sequence>
<evidence type="ECO:0000313" key="19">
    <source>
        <dbReference type="EMBL" id="QMT39749.1"/>
    </source>
</evidence>
<keyword evidence="6" id="KW-0227">DNA damage</keyword>
<evidence type="ECO:0000256" key="5">
    <source>
        <dbReference type="ARBA" id="ARBA00022723"/>
    </source>
</evidence>
<name>A0A7D7SFS2_9NEIS</name>
<comment type="similarity">
    <text evidence="2 17">Belongs to the Nudix hydrolase family.</text>
</comment>
<dbReference type="RefSeq" id="WP_182121536.1">
    <property type="nucleotide sequence ID" value="NZ_CP059567.1"/>
</dbReference>
<evidence type="ECO:0000256" key="10">
    <source>
        <dbReference type="ARBA" id="ARBA00035861"/>
    </source>
</evidence>
<gene>
    <name evidence="19" type="ORF">H3L94_07670</name>
</gene>
<dbReference type="InterPro" id="IPR047127">
    <property type="entry name" value="MutT-like"/>
</dbReference>
<evidence type="ECO:0000256" key="2">
    <source>
        <dbReference type="ARBA" id="ARBA00005582"/>
    </source>
</evidence>
<evidence type="ECO:0000313" key="20">
    <source>
        <dbReference type="Proteomes" id="UP000514752"/>
    </source>
</evidence>
<evidence type="ECO:0000256" key="7">
    <source>
        <dbReference type="ARBA" id="ARBA00022801"/>
    </source>
</evidence>
<evidence type="ECO:0000256" key="17">
    <source>
        <dbReference type="RuleBase" id="RU003476"/>
    </source>
</evidence>